<feature type="region of interest" description="Disordered" evidence="1">
    <location>
        <begin position="1374"/>
        <end position="1401"/>
    </location>
</feature>
<feature type="region of interest" description="Disordered" evidence="1">
    <location>
        <begin position="2067"/>
        <end position="2092"/>
    </location>
</feature>
<feature type="compositionally biased region" description="Polar residues" evidence="1">
    <location>
        <begin position="698"/>
        <end position="709"/>
    </location>
</feature>
<feature type="compositionally biased region" description="Polar residues" evidence="1">
    <location>
        <begin position="1389"/>
        <end position="1401"/>
    </location>
</feature>
<feature type="compositionally biased region" description="Basic and acidic residues" evidence="1">
    <location>
        <begin position="732"/>
        <end position="748"/>
    </location>
</feature>
<feature type="compositionally biased region" description="Polar residues" evidence="1">
    <location>
        <begin position="1526"/>
        <end position="1549"/>
    </location>
</feature>
<organism evidence="2 3">
    <name type="scientific">Fasciola gigantica</name>
    <name type="common">Giant liver fluke</name>
    <dbReference type="NCBI Taxonomy" id="46835"/>
    <lineage>
        <taxon>Eukaryota</taxon>
        <taxon>Metazoa</taxon>
        <taxon>Spiralia</taxon>
        <taxon>Lophotrochozoa</taxon>
        <taxon>Platyhelminthes</taxon>
        <taxon>Trematoda</taxon>
        <taxon>Digenea</taxon>
        <taxon>Plagiorchiida</taxon>
        <taxon>Echinostomata</taxon>
        <taxon>Echinostomatoidea</taxon>
        <taxon>Fasciolidae</taxon>
        <taxon>Fasciola</taxon>
    </lineage>
</organism>
<feature type="compositionally biased region" description="Basic and acidic residues" evidence="1">
    <location>
        <begin position="1226"/>
        <end position="1239"/>
    </location>
</feature>
<feature type="compositionally biased region" description="Polar residues" evidence="1">
    <location>
        <begin position="789"/>
        <end position="811"/>
    </location>
</feature>
<feature type="region of interest" description="Disordered" evidence="1">
    <location>
        <begin position="1184"/>
        <end position="1284"/>
    </location>
</feature>
<keyword evidence="3" id="KW-1185">Reference proteome</keyword>
<feature type="compositionally biased region" description="Polar residues" evidence="1">
    <location>
        <begin position="1273"/>
        <end position="1282"/>
    </location>
</feature>
<feature type="compositionally biased region" description="Basic and acidic residues" evidence="1">
    <location>
        <begin position="711"/>
        <end position="721"/>
    </location>
</feature>
<evidence type="ECO:0000313" key="2">
    <source>
        <dbReference type="EMBL" id="TPP59233.1"/>
    </source>
</evidence>
<feature type="compositionally biased region" description="Polar residues" evidence="1">
    <location>
        <begin position="818"/>
        <end position="832"/>
    </location>
</feature>
<feature type="compositionally biased region" description="Basic and acidic residues" evidence="1">
    <location>
        <begin position="945"/>
        <end position="957"/>
    </location>
</feature>
<feature type="compositionally biased region" description="Basic and acidic residues" evidence="1">
    <location>
        <begin position="1515"/>
        <end position="1524"/>
    </location>
</feature>
<evidence type="ECO:0000313" key="3">
    <source>
        <dbReference type="Proteomes" id="UP000316759"/>
    </source>
</evidence>
<dbReference type="EMBL" id="SUNJ01010960">
    <property type="protein sequence ID" value="TPP59233.1"/>
    <property type="molecule type" value="Genomic_DNA"/>
</dbReference>
<feature type="region of interest" description="Disordered" evidence="1">
    <location>
        <begin position="932"/>
        <end position="957"/>
    </location>
</feature>
<dbReference type="OrthoDB" id="6284121at2759"/>
<feature type="compositionally biased region" description="Polar residues" evidence="1">
    <location>
        <begin position="42"/>
        <end position="62"/>
    </location>
</feature>
<feature type="region of interest" description="Disordered" evidence="1">
    <location>
        <begin position="789"/>
        <end position="835"/>
    </location>
</feature>
<gene>
    <name evidence="2" type="ORF">FGIG_06921</name>
</gene>
<name>A0A504YDQ3_FASGI</name>
<feature type="compositionally biased region" description="Polar residues" evidence="1">
    <location>
        <begin position="932"/>
        <end position="944"/>
    </location>
</feature>
<proteinExistence type="predicted"/>
<feature type="region of interest" description="Disordered" evidence="1">
    <location>
        <begin position="694"/>
        <end position="748"/>
    </location>
</feature>
<feature type="region of interest" description="Disordered" evidence="1">
    <location>
        <begin position="133"/>
        <end position="166"/>
    </location>
</feature>
<feature type="compositionally biased region" description="Polar residues" evidence="1">
    <location>
        <begin position="2081"/>
        <end position="2092"/>
    </location>
</feature>
<feature type="compositionally biased region" description="Polar residues" evidence="1">
    <location>
        <begin position="722"/>
        <end position="731"/>
    </location>
</feature>
<feature type="region of interest" description="Disordered" evidence="1">
    <location>
        <begin position="1039"/>
        <end position="1076"/>
    </location>
</feature>
<feature type="region of interest" description="Disordered" evidence="1">
    <location>
        <begin position="361"/>
        <end position="469"/>
    </location>
</feature>
<feature type="region of interest" description="Disordered" evidence="1">
    <location>
        <begin position="521"/>
        <end position="560"/>
    </location>
</feature>
<sequence>MKSSSSFIYSTDEPRSIKLLDSARDSENPILPMAPEPRTLPKSVSSVEYSNRPPSGNKYYQSEQHHSPVAASDPHLNFYSYSMHERQIRYEEHFDRNKELVKRIQTTNERLYSGHYWTRIASMSQIPDAIQTETTQPRSLSRKEYPTKRPMASETREQFTDPSQRCSVGKCAPYSTPEYLPKKPTEQSRISRIDQISGDRDALPQMASPCGLRSCPVVAGEALGKEKLEFCFTKRSDFEPPACMMRGRPCLPSRSRSLPNRSSTSDTPTHDPFATTYIYNPRSDSSDSFNKKANGPFPGDYEEFHPFQSNISFHGPLMERPYTVSPRCSGGACGFRHAAGKPSIPPSPVEPVLRRSHLDEIHIGRSNPPDRFLPLSSQCKLPNDMDPRFMPHPSPRETRELSPYLPRPSIPVTPKRSPRKSLETPEVQPKHTIQSENDEHQKRESSTPNKQENLSEIRTPVKSNLKSVSRTPEQLFGVITSSGQEVEACSQDRIQPEERLLPEELVYTTRETEHLVTSSLEGVQYGFKEPGQPDSSSSPKSKYSIKHHQANPEHRNLGETVPGRAAHLDSLLKESVKSSGGWLDNMLTGKGSPMERIPSCATIPSTAEPRQSKADSYLEITPDIEENDKRQSEIRRILDERLSGSEVGTPAISLSENTKFNMQGLLHPTWLEDEARVPLDYLDPLLTDNDGELEVRTQRSPTSRLSNDASLVRKDNSECSQERLSPIQVRTESSRQVDDTDVVPREPPKCPFLEVEEITLTAEPSATERTQEVVLKPCDLTEKSLDLVKTNSPQSTRSSKAENVTVSTEKSMNLPLRESSTNRQSGISSNGNYPGVPSANVYRTMGSVRNSPAGSHSSFVEGRLSSRNAKEPVNVWDVDSTLQAIQPSVYGAQVQAERDANSDHALDGIAAGNSGRCNVPSKPTMYQQTQKQLPQTETMEIASTDSRHPSVENNMEIRPKEQVDLGISDMEQQAVQDVPAVSLTEHVSDKPPNTPQKKSIKENNQEYGSSPAADGSFGWSSKPPGSLVGVCAAESKGVPEPICHGSMETRQPSVVSSRHTSQSHSSISTPQREDLKKESFTCEAPKRINQPLTLSELYDNSTARELSSVESEKRQEVSVGYVLHDYRQQKFLGIIPPLPILPSPSSDLRIDQTNLTSKEHGKLLDKHSKPSNVHETMTLIESGLLDNPASNVVPSDNDPSKSSPFTGEKSHPLIDTATEENPLGQQDRKTSTHNEKITVGDRSSSRRSRSRSRQESSRASEPQLSPFAGSPPSADSNTSHTPELNAPDVEFFRQCCLDHPQNKPCCDAADLRPNSLSWKDISVSKQSNQALSKDAFESLFSGQLSISHEPNEGTELISPKLTQEVVNQFALETHDKPEKTNSLPKCVPASTSSSHQSRGSVISGSNVPVSAVLGSIAILSPPIRTPSTQFIGSFNSDGLLANAQYADQEQSEVLSAILAATVTATDLGNTRPSLRTTSLPVFDLQGPFEMQSDQASVQSNIFLKDGIRLNEFAKKSQSEEDMKTDFPTQNVTNTTSYSCPHPRNTSTETEPLEIGNRNSLVIFNEQPQPDGESQVRFSPTISDGGTQKMLPSNTKFQHPFCSNTKPNNQSLNQCDVNLEIHHDLVIYTTTSGCCFDQPDRINSKVTDRTTSNHSTQQKCVVDLDPSANHGKIITNSGMEFILLRGCQQPLQQKPVTQRKREQEQCTWCPEKATTDGRPTVNPQNRATSPILDLTTTNEGMGTNRKTSTINPHSIHFELNCKPHLDANSRIASLCKIQDSIRIAYSDVISRRESDAPFATPNTQVELILIERATGVEYVTDRLYPSDQEKHEPTGADYNNNGYSMHSCDAPNSSVHEYVLSPHCWKRTCETYPTVNRLENEHVDSMQSIRLRYSGEMSTGHETATDSSLANHECCYPFAPVSNLLDRAQSTPPRRSCSDCLYLPRERPLTRIENVQGKRCSFRHPRELVRNRSSRFRFGNPASLLNKLLSEKENILRQCLSETHAATNYPIGSYKPIKNSLGKMCHLNDDQNRTPKNRTRMHATVRENHSSTVYAEHRTSSLYQSVGLNGTGNKHRDKHHTQNSNYPQPGTQATHSVGLGGPVNLYFDKNAVFVRGETRDNEIKHSIGTTHEPKYSADLKNSHDVAHSGSVCPVYTSTPRHVHYSPALHGTVKEMVYNSNKITPEAQEILLIIRDTIKMIMQDLAALDGQMLDRNFRACEAISEHLVLLPNMLNALLDHLHYSPVEYELVHLVTALNGLITEIASDPVIVLFHLIELGYRLNELARILGEDLVPNDMPQLVHAVQSKLHRLKIGHVARQYIHVPQSCDYLVTPYTKSRQLLRLEEDCGCIVNLIHPEDPRAIYCPPGYRTIEVVYDEDRGKHDLFLHRLNYMINPRKQSIRLVTTVVRQMNGKEFTMKAEDANELLRCQVRPRYRDIRAIILSAGKYNGVPR</sequence>
<feature type="compositionally biased region" description="Low complexity" evidence="1">
    <location>
        <begin position="250"/>
        <end position="263"/>
    </location>
</feature>
<feature type="compositionally biased region" description="Low complexity" evidence="1">
    <location>
        <begin position="1052"/>
        <end position="1070"/>
    </location>
</feature>
<dbReference type="STRING" id="46835.A0A504YDQ3"/>
<feature type="region of interest" description="Disordered" evidence="1">
    <location>
        <begin position="250"/>
        <end position="294"/>
    </location>
</feature>
<comment type="caution">
    <text evidence="2">The sequence shown here is derived from an EMBL/GenBank/DDBJ whole genome shotgun (WGS) entry which is preliminary data.</text>
</comment>
<feature type="region of interest" description="Disordered" evidence="1">
    <location>
        <begin position="21"/>
        <end position="71"/>
    </location>
</feature>
<feature type="region of interest" description="Disordered" evidence="1">
    <location>
        <begin position="1515"/>
        <end position="1554"/>
    </location>
</feature>
<evidence type="ECO:0000256" key="1">
    <source>
        <dbReference type="SAM" id="MobiDB-lite"/>
    </source>
</evidence>
<reference evidence="2 3" key="1">
    <citation type="submission" date="2019-04" db="EMBL/GenBank/DDBJ databases">
        <title>Annotation for the trematode Fasciola gigantica.</title>
        <authorList>
            <person name="Choi Y.-J."/>
        </authorList>
    </citation>
    <scope>NUCLEOTIDE SEQUENCE [LARGE SCALE GENOMIC DNA]</scope>
    <source>
        <strain evidence="2">Uganda_cow_1</strain>
    </source>
</reference>
<feature type="compositionally biased region" description="Basic and acidic residues" evidence="1">
    <location>
        <begin position="383"/>
        <end position="400"/>
    </location>
</feature>
<accession>A0A504YDQ3</accession>
<dbReference type="Proteomes" id="UP000316759">
    <property type="component" value="Unassembled WGS sequence"/>
</dbReference>
<protein>
    <submittedName>
        <fullName evidence="2">Uncharacterized protein</fullName>
    </submittedName>
</protein>
<feature type="region of interest" description="Disordered" evidence="1">
    <location>
        <begin position="983"/>
        <end position="1021"/>
    </location>
</feature>
<feature type="compositionally biased region" description="Polar residues" evidence="1">
    <location>
        <begin position="446"/>
        <end position="469"/>
    </location>
</feature>